<gene>
    <name evidence="2" type="ORF">EOD73_09185</name>
</gene>
<name>A0A3S2XW52_9BURK</name>
<dbReference type="EMBL" id="SACM01000002">
    <property type="protein sequence ID" value="RVT86198.1"/>
    <property type="molecule type" value="Genomic_DNA"/>
</dbReference>
<comment type="caution">
    <text evidence="2">The sequence shown here is derived from an EMBL/GenBank/DDBJ whole genome shotgun (WGS) entry which is preliminary data.</text>
</comment>
<keyword evidence="3" id="KW-1185">Reference proteome</keyword>
<proteinExistence type="predicted"/>
<evidence type="ECO:0000313" key="3">
    <source>
        <dbReference type="Proteomes" id="UP000288587"/>
    </source>
</evidence>
<accession>A0A3S2XW52</accession>
<protein>
    <recommendedName>
        <fullName evidence="1">Alpha-L-glutamate ligase-related protein ATP-grasp domain-containing protein</fullName>
    </recommendedName>
</protein>
<dbReference type="Pfam" id="PF14397">
    <property type="entry name" value="ATPgrasp_ST"/>
    <property type="match status" value="1"/>
</dbReference>
<dbReference type="OrthoDB" id="8736147at2"/>
<evidence type="ECO:0000259" key="1">
    <source>
        <dbReference type="Pfam" id="PF14397"/>
    </source>
</evidence>
<dbReference type="Proteomes" id="UP000288587">
    <property type="component" value="Unassembled WGS sequence"/>
</dbReference>
<organism evidence="2 3">
    <name type="scientific">Inhella crocodyli</name>
    <dbReference type="NCBI Taxonomy" id="2499851"/>
    <lineage>
        <taxon>Bacteria</taxon>
        <taxon>Pseudomonadati</taxon>
        <taxon>Pseudomonadota</taxon>
        <taxon>Betaproteobacteria</taxon>
        <taxon>Burkholderiales</taxon>
        <taxon>Sphaerotilaceae</taxon>
        <taxon>Inhella</taxon>
    </lineage>
</organism>
<sequence length="368" mass="40339">MQSTLDLAKLARAASGKSWWRLSLEALRVRRAPQQVGLSEYFAYGLWSPGLDDVARSRFIGWRKSAALDQALNAPSSRVLANDKLVSYSVLQHQGLPMPEPLATYTASGRTVGRERPLRTLDEVRAYLHEAVYPFYVKPISAGYGRGVLGVSDRDGAELCLMDGKRLAIDELLASFRFAPFGGMLFQRPLRAHPSIQALTGTAAVSCVRFICFVTPSGTQVHTAFWKVATGKNMLDNFSHGDYGNLLAAVDLHSGCIERAIRQLGPGGEVQRHPDTRAEVVGFQLPDWEAAKALVLRASAHFPGLRLQNWDVALCPEGPVLVEINTESELAVPQAISGRGLMDERLKAILGEIEAEDRRHREAVASRG</sequence>
<dbReference type="RefSeq" id="WP_127682693.1">
    <property type="nucleotide sequence ID" value="NZ_SACM01000002.1"/>
</dbReference>
<dbReference type="AlphaFoldDB" id="A0A3S2XW52"/>
<evidence type="ECO:0000313" key="2">
    <source>
        <dbReference type="EMBL" id="RVT86198.1"/>
    </source>
</evidence>
<dbReference type="SUPFAM" id="SSF56059">
    <property type="entry name" value="Glutathione synthetase ATP-binding domain-like"/>
    <property type="match status" value="1"/>
</dbReference>
<feature type="domain" description="Alpha-L-glutamate ligase-related protein ATP-grasp" evidence="1">
    <location>
        <begin position="65"/>
        <end position="347"/>
    </location>
</feature>
<dbReference type="InterPro" id="IPR039523">
    <property type="entry name" value="RimK-rel_E_lig_ATP-grasp"/>
</dbReference>
<reference evidence="2 3" key="1">
    <citation type="submission" date="2019-01" db="EMBL/GenBank/DDBJ databases">
        <authorList>
            <person name="Chen W.-M."/>
        </authorList>
    </citation>
    <scope>NUCLEOTIDE SEQUENCE [LARGE SCALE GENOMIC DNA]</scope>
    <source>
        <strain evidence="2 3">CCP-18</strain>
    </source>
</reference>